<name>A0A6A5YKE0_9PLEO</name>
<evidence type="ECO:0000313" key="2">
    <source>
        <dbReference type="EMBL" id="KAF2107443.1"/>
    </source>
</evidence>
<keyword evidence="3" id="KW-1185">Reference proteome</keyword>
<dbReference type="Proteomes" id="UP000799770">
    <property type="component" value="Unassembled WGS sequence"/>
</dbReference>
<dbReference type="EMBL" id="ML977354">
    <property type="protein sequence ID" value="KAF2107443.1"/>
    <property type="molecule type" value="Genomic_DNA"/>
</dbReference>
<evidence type="ECO:0000256" key="1">
    <source>
        <dbReference type="SAM" id="MobiDB-lite"/>
    </source>
</evidence>
<evidence type="ECO:0000313" key="3">
    <source>
        <dbReference type="Proteomes" id="UP000799770"/>
    </source>
</evidence>
<proteinExistence type="predicted"/>
<feature type="compositionally biased region" description="Low complexity" evidence="1">
    <location>
        <begin position="514"/>
        <end position="528"/>
    </location>
</feature>
<accession>A0A6A5YKE0</accession>
<gene>
    <name evidence="2" type="ORF">BDV96DRAFT_653787</name>
</gene>
<protein>
    <recommendedName>
        <fullName evidence="4">C2H2-type domain-containing protein</fullName>
    </recommendedName>
</protein>
<organism evidence="2 3">
    <name type="scientific">Lophiotrema nucula</name>
    <dbReference type="NCBI Taxonomy" id="690887"/>
    <lineage>
        <taxon>Eukaryota</taxon>
        <taxon>Fungi</taxon>
        <taxon>Dikarya</taxon>
        <taxon>Ascomycota</taxon>
        <taxon>Pezizomycotina</taxon>
        <taxon>Dothideomycetes</taxon>
        <taxon>Pleosporomycetidae</taxon>
        <taxon>Pleosporales</taxon>
        <taxon>Lophiotremataceae</taxon>
        <taxon>Lophiotrema</taxon>
    </lineage>
</organism>
<reference evidence="2" key="1">
    <citation type="journal article" date="2020" name="Stud. Mycol.">
        <title>101 Dothideomycetes genomes: a test case for predicting lifestyles and emergence of pathogens.</title>
        <authorList>
            <person name="Haridas S."/>
            <person name="Albert R."/>
            <person name="Binder M."/>
            <person name="Bloem J."/>
            <person name="Labutti K."/>
            <person name="Salamov A."/>
            <person name="Andreopoulos B."/>
            <person name="Baker S."/>
            <person name="Barry K."/>
            <person name="Bills G."/>
            <person name="Bluhm B."/>
            <person name="Cannon C."/>
            <person name="Castanera R."/>
            <person name="Culley D."/>
            <person name="Daum C."/>
            <person name="Ezra D."/>
            <person name="Gonzalez J."/>
            <person name="Henrissat B."/>
            <person name="Kuo A."/>
            <person name="Liang C."/>
            <person name="Lipzen A."/>
            <person name="Lutzoni F."/>
            <person name="Magnuson J."/>
            <person name="Mondo S."/>
            <person name="Nolan M."/>
            <person name="Ohm R."/>
            <person name="Pangilinan J."/>
            <person name="Park H.-J."/>
            <person name="Ramirez L."/>
            <person name="Alfaro M."/>
            <person name="Sun H."/>
            <person name="Tritt A."/>
            <person name="Yoshinaga Y."/>
            <person name="Zwiers L.-H."/>
            <person name="Turgeon B."/>
            <person name="Goodwin S."/>
            <person name="Spatafora J."/>
            <person name="Crous P."/>
            <person name="Grigoriev I."/>
        </authorList>
    </citation>
    <scope>NUCLEOTIDE SEQUENCE</scope>
    <source>
        <strain evidence="2">CBS 627.86</strain>
    </source>
</reference>
<feature type="region of interest" description="Disordered" evidence="1">
    <location>
        <begin position="513"/>
        <end position="547"/>
    </location>
</feature>
<evidence type="ECO:0008006" key="4">
    <source>
        <dbReference type="Google" id="ProtNLM"/>
    </source>
</evidence>
<sequence length="547" mass="60598">MANSSFWADPDSLYFPSSQSTSDSTLDDLDLEGTTGDTLYWQIGAGQSMPTHDGSSPSPFPLSFHDQTCTANIIPSSHARVQCRQIPELQLEEAIATASPQVRPMSVESLQHPQLSPSAPDLPSDTELVCVYCSDKSFSRKADKERHDKEQHRCPHRRCKGRWFSVDARRLHMTSHGNINVHFKCGSCDLVGKHKSTFKRCEKLRNHFAAVHGVRTIHSRFQCFDPACYDEGLIGGIYFISRGDHDQHLLLEHNISRPDSPVPSNAGSFGDLEITNVQGNNGRLSLKHPSRSKLQHNLQNSTGREHSARDELTSQMMHASPWAMDHNDPMGMDIEDNDGGTSVGRVLDCDNNIVGMLFDWDQSDPVFIPIPGSAVSQHRQILPVHRKPISLLLGHKAPSLGQQKFDQGWATQRQSLMAGSTERLMTKFFPWKCPSSLGITSPNIGDQRVNHAMQSPSPQLISGESTLGQLDSLQSLSYSCPTKRPLDVHQRQRDPFFGLQACLADPFVSPRMAGGRFRQDGSSQSRGSSPHHVFDGPNLTPVTSAPF</sequence>
<dbReference type="AlphaFoldDB" id="A0A6A5YKE0"/>
<feature type="region of interest" description="Disordered" evidence="1">
    <location>
        <begin position="287"/>
        <end position="310"/>
    </location>
</feature>